<organism evidence="2">
    <name type="scientific">Vibrio sp. HB236076</name>
    <dbReference type="NCBI Taxonomy" id="3232307"/>
    <lineage>
        <taxon>Bacteria</taxon>
        <taxon>Pseudomonadati</taxon>
        <taxon>Pseudomonadota</taxon>
        <taxon>Gammaproteobacteria</taxon>
        <taxon>Vibrionales</taxon>
        <taxon>Vibrionaceae</taxon>
        <taxon>Vibrio</taxon>
    </lineage>
</organism>
<sequence length="480" mass="55104">MTLKTAWAIRDRLVNINQLDRNTERGSKCNCFCISCGSELIARMGDHMAYHFAHSSDSNCSVESIQHQLAKTIIAESISDSITTADNNPIYKSFGYEVELENVELEKTLSEGHIVADCFVNHDNKPFAIEIFYTNIKGSAHIEKYHDTGIPALEIDISGMDLDLSRDELKKFVLHDAPRKWLRKTKIKQEASNDFIDSDSIDKLNGISADDAILKLEELHKNNLLYGFVSATGECGQSSFQRKEKIVVQSINGVIESNNNYVLARGHVAKNIPVNIIIPQSGYAMKKCLSPTLVVTLDPRGIHHRANWHGIDKWKQKLQYQANLEADKKEQSRLKRFAKDDSEITIEDICIMYKESSLADFYSTLYKYTGLELSNLPFIQNEKKMTNWNCPRAVWRAIILLVFVKQGQELECDMLASDMYMSDAFDWDFRYTENRSKEVYFWLDKHFKALGAKRKHLTYQFFKSKLPKNFDSMIVDLITN</sequence>
<evidence type="ECO:0000313" key="2">
    <source>
        <dbReference type="EMBL" id="XDK26706.1"/>
    </source>
</evidence>
<dbReference type="KEGG" id="vih:AB0763_16900"/>
<dbReference type="EMBL" id="CP162602">
    <property type="protein sequence ID" value="XDK26706.1"/>
    <property type="molecule type" value="Genomic_DNA"/>
</dbReference>
<reference evidence="2" key="1">
    <citation type="submission" date="2024-07" db="EMBL/GenBank/DDBJ databases">
        <title>Genome Analysis of a Potential Novel Vibrio Species Secreting pH- and Thermo-stable Alginate Lyase and its Application in Producing Alginate Oligosaccharides.</title>
        <authorList>
            <person name="Huang H."/>
            <person name="Bao K."/>
        </authorList>
    </citation>
    <scope>NUCLEOTIDE SEQUENCE</scope>
    <source>
        <strain evidence="2">HB236076</strain>
        <plasmid evidence="2">p-HB236076</plasmid>
    </source>
</reference>
<geneLocation type="plasmid" evidence="2">
    <name>p-HB236076</name>
</geneLocation>
<gene>
    <name evidence="2" type="ORF">AB0763_16900</name>
</gene>
<dbReference type="Pfam" id="PF25164">
    <property type="entry name" value="CoiA_N"/>
    <property type="match status" value="1"/>
</dbReference>
<feature type="domain" description="Competence protein CoiA-like N-terminal" evidence="1">
    <location>
        <begin position="27"/>
        <end position="62"/>
    </location>
</feature>
<keyword evidence="2" id="KW-0614">Plasmid</keyword>
<accession>A0AB39HK90</accession>
<dbReference type="RefSeq" id="WP_306099619.1">
    <property type="nucleotide sequence ID" value="NZ_CP162602.1"/>
</dbReference>
<name>A0AB39HK90_9VIBR</name>
<proteinExistence type="predicted"/>
<evidence type="ECO:0000259" key="1">
    <source>
        <dbReference type="Pfam" id="PF25164"/>
    </source>
</evidence>
<dbReference type="InterPro" id="IPR057253">
    <property type="entry name" value="CoiA-like_N"/>
</dbReference>
<dbReference type="AlphaFoldDB" id="A0AB39HK90"/>
<protein>
    <submittedName>
        <fullName evidence="2">Competence protein CoiA family protein</fullName>
    </submittedName>
</protein>